<dbReference type="Pfam" id="PF05678">
    <property type="entry name" value="VQ"/>
    <property type="match status" value="1"/>
</dbReference>
<comment type="caution">
    <text evidence="3">The sequence shown here is derived from an EMBL/GenBank/DDBJ whole genome shotgun (WGS) entry which is preliminary data.</text>
</comment>
<gene>
    <name evidence="3" type="ORF">SHERM_06272</name>
</gene>
<dbReference type="InterPro" id="IPR039610">
    <property type="entry name" value="VQ29"/>
</dbReference>
<feature type="region of interest" description="Disordered" evidence="1">
    <location>
        <begin position="90"/>
        <end position="125"/>
    </location>
</feature>
<proteinExistence type="predicted"/>
<organism evidence="3 4">
    <name type="scientific">Striga hermonthica</name>
    <name type="common">Purple witchweed</name>
    <name type="synonym">Buchnera hermonthica</name>
    <dbReference type="NCBI Taxonomy" id="68872"/>
    <lineage>
        <taxon>Eukaryota</taxon>
        <taxon>Viridiplantae</taxon>
        <taxon>Streptophyta</taxon>
        <taxon>Embryophyta</taxon>
        <taxon>Tracheophyta</taxon>
        <taxon>Spermatophyta</taxon>
        <taxon>Magnoliopsida</taxon>
        <taxon>eudicotyledons</taxon>
        <taxon>Gunneridae</taxon>
        <taxon>Pentapetalae</taxon>
        <taxon>asterids</taxon>
        <taxon>lamiids</taxon>
        <taxon>Lamiales</taxon>
        <taxon>Orobanchaceae</taxon>
        <taxon>Buchnereae</taxon>
        <taxon>Striga</taxon>
    </lineage>
</organism>
<keyword evidence="4" id="KW-1185">Reference proteome</keyword>
<dbReference type="EMBL" id="CACSLK010031421">
    <property type="protein sequence ID" value="CAA0839710.1"/>
    <property type="molecule type" value="Genomic_DNA"/>
</dbReference>
<dbReference type="Proteomes" id="UP001153555">
    <property type="component" value="Unassembled WGS sequence"/>
</dbReference>
<evidence type="ECO:0000313" key="4">
    <source>
        <dbReference type="Proteomes" id="UP001153555"/>
    </source>
</evidence>
<name>A0A9N7NX31_STRHE</name>
<feature type="domain" description="VQ" evidence="2">
    <location>
        <begin position="57"/>
        <end position="79"/>
    </location>
</feature>
<protein>
    <submittedName>
        <fullName evidence="3">VQ motif-containing protein</fullName>
    </submittedName>
</protein>
<feature type="region of interest" description="Disordered" evidence="1">
    <location>
        <begin position="1"/>
        <end position="26"/>
    </location>
</feature>
<evidence type="ECO:0000313" key="3">
    <source>
        <dbReference type="EMBL" id="CAA0839710.1"/>
    </source>
</evidence>
<accession>A0A9N7NX31</accession>
<dbReference type="PANTHER" id="PTHR34794">
    <property type="entry name" value="EXPRESSED PROTEIN"/>
    <property type="match status" value="1"/>
</dbReference>
<dbReference type="AlphaFoldDB" id="A0A9N7NX31"/>
<dbReference type="InterPro" id="IPR008889">
    <property type="entry name" value="VQ"/>
</dbReference>
<feature type="compositionally biased region" description="Polar residues" evidence="1">
    <location>
        <begin position="1"/>
        <end position="21"/>
    </location>
</feature>
<dbReference type="PANTHER" id="PTHR34794:SF1">
    <property type="entry name" value="OS10G0101800 PROTEIN"/>
    <property type="match status" value="1"/>
</dbReference>
<reference evidence="3" key="1">
    <citation type="submission" date="2019-12" db="EMBL/GenBank/DDBJ databases">
        <authorList>
            <person name="Scholes J."/>
        </authorList>
    </citation>
    <scope>NUCLEOTIDE SEQUENCE</scope>
</reference>
<evidence type="ECO:0000259" key="2">
    <source>
        <dbReference type="Pfam" id="PF05678"/>
    </source>
</evidence>
<sequence length="148" mass="15979">MDTYNDSASSFLQYRQASENGVSKPPPAYQMALHSVRKIPARNVITKKPIQAPLPPTHPKVYKVDPVDFRDVVQRLTGAKHFQPARLREAAPPPLSLSLPQPGTAVGGFSTGGEDGKSQKSVESPIGFSMSPSSLAWCTAMLLSPRPL</sequence>
<evidence type="ECO:0000256" key="1">
    <source>
        <dbReference type="SAM" id="MobiDB-lite"/>
    </source>
</evidence>
<dbReference type="OrthoDB" id="689462at2759"/>